<comment type="caution">
    <text evidence="1">The sequence shown here is derived from an EMBL/GenBank/DDBJ whole genome shotgun (WGS) entry which is preliminary data.</text>
</comment>
<evidence type="ECO:0000313" key="2">
    <source>
        <dbReference type="Proteomes" id="UP000005178"/>
    </source>
</evidence>
<protein>
    <recommendedName>
        <fullName evidence="3">Ribbon-helix-helix protein, CopG family</fullName>
    </recommendedName>
</protein>
<dbReference type="GeneID" id="98001521"/>
<dbReference type="RefSeq" id="WP_007049161.1">
    <property type="nucleotide sequence ID" value="NZ_DS560015.1"/>
</dbReference>
<reference evidence="1" key="2">
    <citation type="submission" date="2013-08" db="EMBL/GenBank/DDBJ databases">
        <title>Draft genome sequence of Anaerofustis stercorihominis (DSM 17244).</title>
        <authorList>
            <person name="Sudarsanam P."/>
            <person name="Ley R."/>
            <person name="Guruge J."/>
            <person name="Turnbaugh P.J."/>
            <person name="Mahowald M."/>
            <person name="Liep D."/>
            <person name="Gordon J."/>
        </authorList>
    </citation>
    <scope>NUCLEOTIDE SEQUENCE</scope>
    <source>
        <strain evidence="1">DSM 17244</strain>
    </source>
</reference>
<accession>B1C7L0</accession>
<name>B1C7L0_9FIRM</name>
<evidence type="ECO:0000313" key="1">
    <source>
        <dbReference type="EMBL" id="EDS72997.1"/>
    </source>
</evidence>
<gene>
    <name evidence="1" type="ORF">ANASTE_00712</name>
</gene>
<dbReference type="AlphaFoldDB" id="B1C7L0"/>
<dbReference type="STRING" id="445971.ANASTE_00712"/>
<keyword evidence="2" id="KW-1185">Reference proteome</keyword>
<dbReference type="HOGENOM" id="CLU_198307_2_2_9"/>
<dbReference type="Proteomes" id="UP000005178">
    <property type="component" value="Unassembled WGS sequence"/>
</dbReference>
<dbReference type="EMBL" id="ABIL02000005">
    <property type="protein sequence ID" value="EDS72997.1"/>
    <property type="molecule type" value="Genomic_DNA"/>
</dbReference>
<sequence>MSKKIGRPTNNPKPYKLGVRLNEKDKKILDLYCEQYEVNKSEAVSAGIKKLETDIKK</sequence>
<organism evidence="1 2">
    <name type="scientific">Anaerofustis stercorihominis DSM 17244</name>
    <dbReference type="NCBI Taxonomy" id="445971"/>
    <lineage>
        <taxon>Bacteria</taxon>
        <taxon>Bacillati</taxon>
        <taxon>Bacillota</taxon>
        <taxon>Clostridia</taxon>
        <taxon>Eubacteriales</taxon>
        <taxon>Eubacteriaceae</taxon>
        <taxon>Anaerofustis</taxon>
    </lineage>
</organism>
<evidence type="ECO:0008006" key="3">
    <source>
        <dbReference type="Google" id="ProtNLM"/>
    </source>
</evidence>
<proteinExistence type="predicted"/>
<reference evidence="1" key="1">
    <citation type="submission" date="2008-01" db="EMBL/GenBank/DDBJ databases">
        <authorList>
            <person name="Fulton L."/>
            <person name="Clifton S."/>
            <person name="Fulton B."/>
            <person name="Xu J."/>
            <person name="Minx P."/>
            <person name="Pepin K.H."/>
            <person name="Johnson M."/>
            <person name="Thiruvilangam P."/>
            <person name="Bhonagiri V."/>
            <person name="Nash W.E."/>
            <person name="Mardis E.R."/>
            <person name="Wilson R.K."/>
        </authorList>
    </citation>
    <scope>NUCLEOTIDE SEQUENCE [LARGE SCALE GENOMIC DNA]</scope>
    <source>
        <strain evidence="1">DSM 17244</strain>
    </source>
</reference>